<keyword evidence="1" id="KW-0812">Transmembrane</keyword>
<evidence type="ECO:0000259" key="2">
    <source>
        <dbReference type="Pfam" id="PF09851"/>
    </source>
</evidence>
<accession>A0A0G0BBQ3</accession>
<proteinExistence type="predicted"/>
<gene>
    <name evidence="3" type="ORF">UR63_C0027G0008</name>
</gene>
<dbReference type="InterPro" id="IPR018649">
    <property type="entry name" value="SHOCT"/>
</dbReference>
<dbReference type="Pfam" id="PF09851">
    <property type="entry name" value="SHOCT"/>
    <property type="match status" value="1"/>
</dbReference>
<dbReference type="Proteomes" id="UP000034127">
    <property type="component" value="Unassembled WGS sequence"/>
</dbReference>
<keyword evidence="1" id="KW-0472">Membrane</keyword>
<feature type="transmembrane region" description="Helical" evidence="1">
    <location>
        <begin position="12"/>
        <end position="38"/>
    </location>
</feature>
<protein>
    <recommendedName>
        <fullName evidence="2">SHOCT domain-containing protein</fullName>
    </recommendedName>
</protein>
<reference evidence="3 4" key="1">
    <citation type="journal article" date="2015" name="Nature">
        <title>rRNA introns, odd ribosomes, and small enigmatic genomes across a large radiation of phyla.</title>
        <authorList>
            <person name="Brown C.T."/>
            <person name="Hug L.A."/>
            <person name="Thomas B.C."/>
            <person name="Sharon I."/>
            <person name="Castelle C.J."/>
            <person name="Singh A."/>
            <person name="Wilkins M.J."/>
            <person name="Williams K.H."/>
            <person name="Banfield J.F."/>
        </authorList>
    </citation>
    <scope>NUCLEOTIDE SEQUENCE [LARGE SCALE GENOMIC DNA]</scope>
</reference>
<comment type="caution">
    <text evidence="3">The sequence shown here is derived from an EMBL/GenBank/DDBJ whole genome shotgun (WGS) entry which is preliminary data.</text>
</comment>
<organism evidence="3 4">
    <name type="scientific">Candidatus Roizmanbacteria bacterium GW2011_GWC2_35_12</name>
    <dbReference type="NCBI Taxonomy" id="1618485"/>
    <lineage>
        <taxon>Bacteria</taxon>
        <taxon>Candidatus Roizmaniibacteriota</taxon>
    </lineage>
</organism>
<name>A0A0G0BBQ3_9BACT</name>
<feature type="domain" description="SHOCT" evidence="2">
    <location>
        <begin position="67"/>
        <end position="91"/>
    </location>
</feature>
<dbReference type="EMBL" id="LBPX01000027">
    <property type="protein sequence ID" value="KKP66774.1"/>
    <property type="molecule type" value="Genomic_DNA"/>
</dbReference>
<evidence type="ECO:0000313" key="4">
    <source>
        <dbReference type="Proteomes" id="UP000034127"/>
    </source>
</evidence>
<keyword evidence="1" id="KW-1133">Transmembrane helix</keyword>
<sequence>MHNWYYYSNNGFLPFSGFGLFGFLIHILFWGLVIMLIVKLVKGAAHHCGSYSDEEPTVQKSDEGKYLDILKTRYVKGEITKKEFEQMKKELA</sequence>
<evidence type="ECO:0000313" key="3">
    <source>
        <dbReference type="EMBL" id="KKP66774.1"/>
    </source>
</evidence>
<evidence type="ECO:0000256" key="1">
    <source>
        <dbReference type="SAM" id="Phobius"/>
    </source>
</evidence>
<dbReference type="AlphaFoldDB" id="A0A0G0BBQ3"/>